<dbReference type="InterPro" id="IPR016169">
    <property type="entry name" value="FAD-bd_PCMH_sub2"/>
</dbReference>
<dbReference type="Gene3D" id="3.30.43.10">
    <property type="entry name" value="Uridine Diphospho-n-acetylenolpyruvylglucosamine Reductase, domain 2"/>
    <property type="match status" value="1"/>
</dbReference>
<evidence type="ECO:0000256" key="8">
    <source>
        <dbReference type="ARBA" id="ARBA00023014"/>
    </source>
</evidence>
<dbReference type="Gene3D" id="3.30.70.2740">
    <property type="match status" value="1"/>
</dbReference>
<dbReference type="EC" id="1.1.99.39" evidence="9"/>
<evidence type="ECO:0000256" key="12">
    <source>
        <dbReference type="ARBA" id="ARBA00067680"/>
    </source>
</evidence>
<evidence type="ECO:0000256" key="5">
    <source>
        <dbReference type="ARBA" id="ARBA00022827"/>
    </source>
</evidence>
<keyword evidence="4" id="KW-0479">Metal-binding</keyword>
<dbReference type="SUPFAM" id="SSF56176">
    <property type="entry name" value="FAD-binding/transporter-associated domain-like"/>
    <property type="match status" value="1"/>
</dbReference>
<dbReference type="PROSITE" id="PS00198">
    <property type="entry name" value="4FE4S_FER_1"/>
    <property type="match status" value="1"/>
</dbReference>
<evidence type="ECO:0000256" key="4">
    <source>
        <dbReference type="ARBA" id="ARBA00022723"/>
    </source>
</evidence>
<keyword evidence="6" id="KW-0560">Oxidoreductase</keyword>
<reference evidence="14" key="1">
    <citation type="submission" date="2021-03" db="EMBL/GenBank/DDBJ databases">
        <title>Acanthopleuribacteraceae sp. M133.</title>
        <authorList>
            <person name="Wang G."/>
        </authorList>
    </citation>
    <scope>NUCLEOTIDE SEQUENCE</scope>
    <source>
        <strain evidence="14">M133</strain>
    </source>
</reference>
<dbReference type="Pfam" id="PF02913">
    <property type="entry name" value="FAD-oxidase_C"/>
    <property type="match status" value="1"/>
</dbReference>
<comment type="similarity">
    <text evidence="11">In the N-terminal section; belongs to the FAD-binding oxidoreductase/transferase type 4 family.</text>
</comment>
<protein>
    <recommendedName>
        <fullName evidence="12">D-2-hydroxyglutarate dehydrogenase</fullName>
        <ecNumber evidence="9">1.1.99.39</ecNumber>
    </recommendedName>
</protein>
<dbReference type="GO" id="GO:0004458">
    <property type="term" value="F:D-lactate dehydrogenase (cytochrome) activity"/>
    <property type="evidence" value="ECO:0007669"/>
    <property type="project" value="TreeGrafter"/>
</dbReference>
<dbReference type="GO" id="GO:0051990">
    <property type="term" value="F:(R)-2-hydroxyglutarate dehydrogenase activity"/>
    <property type="evidence" value="ECO:0007669"/>
    <property type="project" value="UniProtKB-EC"/>
</dbReference>
<comment type="catalytic activity">
    <reaction evidence="10">
        <text>(R)-2-hydroxyglutarate + A = 2-oxoglutarate + AH2</text>
        <dbReference type="Rhea" id="RHEA:38295"/>
        <dbReference type="ChEBI" id="CHEBI:13193"/>
        <dbReference type="ChEBI" id="CHEBI:15801"/>
        <dbReference type="ChEBI" id="CHEBI:16810"/>
        <dbReference type="ChEBI" id="CHEBI:17499"/>
        <dbReference type="EC" id="1.1.99.39"/>
    </reaction>
    <physiologicalReaction direction="left-to-right" evidence="10">
        <dbReference type="Rhea" id="RHEA:38296"/>
    </physiologicalReaction>
</comment>
<proteinExistence type="inferred from homology"/>
<gene>
    <name evidence="14" type="ORF">J3U87_20765</name>
</gene>
<evidence type="ECO:0000256" key="1">
    <source>
        <dbReference type="ARBA" id="ARBA00001974"/>
    </source>
</evidence>
<feature type="domain" description="FAD-binding PCMH-type" evidence="13">
    <location>
        <begin position="49"/>
        <end position="281"/>
    </location>
</feature>
<dbReference type="EMBL" id="CP071793">
    <property type="protein sequence ID" value="QTD48023.1"/>
    <property type="molecule type" value="Genomic_DNA"/>
</dbReference>
<dbReference type="PANTHER" id="PTHR11748">
    <property type="entry name" value="D-LACTATE DEHYDROGENASE"/>
    <property type="match status" value="1"/>
</dbReference>
<dbReference type="Pfam" id="PF01565">
    <property type="entry name" value="FAD_binding_4"/>
    <property type="match status" value="1"/>
</dbReference>
<dbReference type="PROSITE" id="PS51387">
    <property type="entry name" value="FAD_PCMH"/>
    <property type="match status" value="1"/>
</dbReference>
<evidence type="ECO:0000259" key="13">
    <source>
        <dbReference type="PROSITE" id="PS51387"/>
    </source>
</evidence>
<dbReference type="AlphaFoldDB" id="A0A8A4TEH2"/>
<accession>A0A8A4TEH2</accession>
<evidence type="ECO:0000256" key="7">
    <source>
        <dbReference type="ARBA" id="ARBA00023004"/>
    </source>
</evidence>
<evidence type="ECO:0000313" key="15">
    <source>
        <dbReference type="Proteomes" id="UP000663929"/>
    </source>
</evidence>
<dbReference type="InterPro" id="IPR016164">
    <property type="entry name" value="FAD-linked_Oxase-like_C"/>
</dbReference>
<name>A0A8A4TEH2_SULCO</name>
<evidence type="ECO:0000313" key="14">
    <source>
        <dbReference type="EMBL" id="QTD48023.1"/>
    </source>
</evidence>
<keyword evidence="7" id="KW-0408">Iron</keyword>
<dbReference type="FunFam" id="3.30.70.2740:FF:000003">
    <property type="entry name" value="Oxidoreductase, FAD-binding, putative"/>
    <property type="match status" value="1"/>
</dbReference>
<dbReference type="SUPFAM" id="SSF55103">
    <property type="entry name" value="FAD-linked oxidases, C-terminal domain"/>
    <property type="match status" value="1"/>
</dbReference>
<dbReference type="InterPro" id="IPR036318">
    <property type="entry name" value="FAD-bd_PCMH-like_sf"/>
</dbReference>
<evidence type="ECO:0000256" key="9">
    <source>
        <dbReference type="ARBA" id="ARBA00039003"/>
    </source>
</evidence>
<dbReference type="Gene3D" id="3.30.465.10">
    <property type="match status" value="1"/>
</dbReference>
<dbReference type="PANTHER" id="PTHR11748:SF119">
    <property type="entry name" value="D-2-HYDROXYGLUTARATE DEHYDROGENASE"/>
    <property type="match status" value="1"/>
</dbReference>
<dbReference type="SUPFAM" id="SSF46548">
    <property type="entry name" value="alpha-helical ferredoxin"/>
    <property type="match status" value="1"/>
</dbReference>
<dbReference type="Proteomes" id="UP000663929">
    <property type="component" value="Chromosome"/>
</dbReference>
<keyword evidence="15" id="KW-1185">Reference proteome</keyword>
<organism evidence="14 15">
    <name type="scientific">Sulfidibacter corallicola</name>
    <dbReference type="NCBI Taxonomy" id="2818388"/>
    <lineage>
        <taxon>Bacteria</taxon>
        <taxon>Pseudomonadati</taxon>
        <taxon>Acidobacteriota</taxon>
        <taxon>Holophagae</taxon>
        <taxon>Acanthopleuribacterales</taxon>
        <taxon>Acanthopleuribacteraceae</taxon>
        <taxon>Sulfidibacter</taxon>
    </lineage>
</organism>
<dbReference type="GO" id="GO:0008720">
    <property type="term" value="F:D-lactate dehydrogenase (NAD+) activity"/>
    <property type="evidence" value="ECO:0007669"/>
    <property type="project" value="TreeGrafter"/>
</dbReference>
<dbReference type="KEGG" id="scor:J3U87_20765"/>
<keyword evidence="8" id="KW-0411">Iron-sulfur</keyword>
<dbReference type="RefSeq" id="WP_237377686.1">
    <property type="nucleotide sequence ID" value="NZ_CP071793.1"/>
</dbReference>
<dbReference type="GO" id="GO:1903457">
    <property type="term" value="P:lactate catabolic process"/>
    <property type="evidence" value="ECO:0007669"/>
    <property type="project" value="TreeGrafter"/>
</dbReference>
<evidence type="ECO:0000256" key="2">
    <source>
        <dbReference type="ARBA" id="ARBA00022485"/>
    </source>
</evidence>
<dbReference type="InterPro" id="IPR016167">
    <property type="entry name" value="FAD-bd_PCMH_sub1"/>
</dbReference>
<dbReference type="InterPro" id="IPR016166">
    <property type="entry name" value="FAD-bd_PCMH"/>
</dbReference>
<dbReference type="InterPro" id="IPR004113">
    <property type="entry name" value="FAD-bd_oxidored_4_C"/>
</dbReference>
<sequence>MIPRLHFQDTTDGLYTDFLREVAAGSDFQAEIRTDFSTRLVAATDNSIYQILPQAVIFPRSTGDVAALFTLADQERYRAITFSPRGGGTGTNGQSLASGIVVDCSKYMADILEIDVEAGWVRVQPGVVLDQLNETLKPTGLFFAPNLSPSNRATIGGMINTDACGKGSRIYGRTSNHVLEVSAVLADGTVWRSRPLEPEALARIIQREDGVGHIHRLIDRIVTEKRDLIRDQFPKLKRFLTGYNLAAVHDDQGRFNLTEILCGSEGSLAMITEARLKLTPIPKHKGLVLVKYPSFDHALGDAMDLLATEPSAIETIDDTILELARKDEIYHRVKDAIGDDPRVRNINLVEFSASTEEEVVAKLDAFRADATGDTRLGAFITRDPGEMAALWDLRKKGVGLLGNLPGNRKPIAFMEDTAVPPQNLADYIRELRALLTDYELTFGMFGHVDVGCLHVRPALDLQDRLDEKLIREISDKVVALVRKYGGVMWAEHGKGFRTEYTPLFFGDELYEDLRHIKAAFDPHHKMNPGKVVVPAGVDEETVKVEAPLRGQFDRQIPSALQSGFQNAVYCNGNGACFNVHHHHVMCPSSKVTRDRIHSPKGRATLVREWLRELGIAQRNPEETIPYTEAGDDHRRESIDLDHLKHPAGWWTKWRNTRAAKSGERDFSHELYQAMGGCLSCKACATQCPINVNIPDFKANFLELYHGRYLRPIRDYLVGYMETSLPIQSRFPALTNFAMGAGIAKKLSASVVGMVDAPSLSRPTLTQSMRRRGIRPLTPADAAALSDADKAKSVVLLQDAFTAFYDCPVFWATFDLLTHLGFRVHVAPFAENGKALHIKGFLPRFKKVAARNATMLKALAAEGVTLVGIEPSVALTYRDEYPKILGLAKLDFEVLLLQEFLEHHLDQVRTKAPTGARLRFALLGHCMEKTGAMSSQAQWRAVFEALGLELEILPAGCCGMAGVYGHETKNLEHSRGIFDMSWGLYFDGSEGAGAHILVTGYSCRTQTSRFTGTKPNHPSQALLKVLKG</sequence>
<evidence type="ECO:0000256" key="3">
    <source>
        <dbReference type="ARBA" id="ARBA00022630"/>
    </source>
</evidence>
<dbReference type="InterPro" id="IPR016171">
    <property type="entry name" value="Vanillyl_alc_oxidase_C-sub2"/>
</dbReference>
<dbReference type="Gene3D" id="1.10.45.10">
    <property type="entry name" value="Vanillyl-alcohol Oxidase, Chain A, domain 4"/>
    <property type="match status" value="1"/>
</dbReference>
<dbReference type="InterPro" id="IPR017900">
    <property type="entry name" value="4Fe4S_Fe_S_CS"/>
</dbReference>
<evidence type="ECO:0000256" key="11">
    <source>
        <dbReference type="ARBA" id="ARBA00060924"/>
    </source>
</evidence>
<dbReference type="GO" id="GO:0051539">
    <property type="term" value="F:4 iron, 4 sulfur cluster binding"/>
    <property type="evidence" value="ECO:0007669"/>
    <property type="project" value="UniProtKB-KW"/>
</dbReference>
<dbReference type="InterPro" id="IPR006094">
    <property type="entry name" value="Oxid_FAD_bind_N"/>
</dbReference>
<dbReference type="GO" id="GO:0046872">
    <property type="term" value="F:metal ion binding"/>
    <property type="evidence" value="ECO:0007669"/>
    <property type="project" value="UniProtKB-KW"/>
</dbReference>
<evidence type="ECO:0000256" key="10">
    <source>
        <dbReference type="ARBA" id="ARBA00051291"/>
    </source>
</evidence>
<evidence type="ECO:0000256" key="6">
    <source>
        <dbReference type="ARBA" id="ARBA00023002"/>
    </source>
</evidence>
<keyword evidence="3" id="KW-0285">Flavoprotein</keyword>
<keyword evidence="2" id="KW-0004">4Fe-4S</keyword>
<comment type="cofactor">
    <cofactor evidence="1">
        <name>FAD</name>
        <dbReference type="ChEBI" id="CHEBI:57692"/>
    </cofactor>
</comment>
<keyword evidence="5" id="KW-0274">FAD</keyword>
<dbReference type="GO" id="GO:0071949">
    <property type="term" value="F:FAD binding"/>
    <property type="evidence" value="ECO:0007669"/>
    <property type="project" value="InterPro"/>
</dbReference>